<feature type="coiled-coil region" evidence="2">
    <location>
        <begin position="387"/>
        <end position="414"/>
    </location>
</feature>
<dbReference type="CDD" id="cd06225">
    <property type="entry name" value="HAMP"/>
    <property type="match status" value="1"/>
</dbReference>
<dbReference type="GO" id="GO:0016791">
    <property type="term" value="F:phosphatase activity"/>
    <property type="evidence" value="ECO:0007669"/>
    <property type="project" value="TreeGrafter"/>
</dbReference>
<dbReference type="GO" id="GO:0007165">
    <property type="term" value="P:signal transduction"/>
    <property type="evidence" value="ECO:0007669"/>
    <property type="project" value="InterPro"/>
</dbReference>
<evidence type="ECO:0000313" key="7">
    <source>
        <dbReference type="Proteomes" id="UP000078558"/>
    </source>
</evidence>
<dbReference type="Pfam" id="PF07228">
    <property type="entry name" value="SpoIIE"/>
    <property type="match status" value="1"/>
</dbReference>
<name>A0A1C3K4F2_9BURK</name>
<reference evidence="6 7" key="2">
    <citation type="submission" date="2017-08" db="EMBL/GenBank/DDBJ databases">
        <authorList>
            <person name="de Groot N.N."/>
        </authorList>
    </citation>
    <scope>NUCLEOTIDE SEQUENCE [LARGE SCALE GENOMIC DNA]</scope>
    <source>
        <strain evidence="6">Orrdi1</strain>
    </source>
</reference>
<evidence type="ECO:0000256" key="2">
    <source>
        <dbReference type="SAM" id="Coils"/>
    </source>
</evidence>
<organism evidence="5 7">
    <name type="scientific">Orrella dioscoreae</name>
    <dbReference type="NCBI Taxonomy" id="1851544"/>
    <lineage>
        <taxon>Bacteria</taxon>
        <taxon>Pseudomonadati</taxon>
        <taxon>Pseudomonadota</taxon>
        <taxon>Betaproteobacteria</taxon>
        <taxon>Burkholderiales</taxon>
        <taxon>Alcaligenaceae</taxon>
        <taxon>Orrella</taxon>
    </lineage>
</organism>
<dbReference type="OrthoDB" id="5496380at2"/>
<dbReference type="InterPro" id="IPR036457">
    <property type="entry name" value="PPM-type-like_dom_sf"/>
</dbReference>
<keyword evidence="1" id="KW-0378">Hydrolase</keyword>
<keyword evidence="7" id="KW-1185">Reference proteome</keyword>
<sequence length="662" mass="72922">MAHLGLRGKSLVALILACLLALVPAGLAGWLAVDNVREHFGAAYARNFTQLNLQRILGPLSRELALSRRLANSELTHQWLRAENDPARRAMFFREAESYRRDLADRAYFLVSESSGNYYYNDDEKPFSDASRYTLERANPKDSWFYVTVMGGSDYTLNINTDRELGLTRIWLNVLIKDGDTPLGLAGASLDLSDFLSDFVNTGEVGVTPVVLDANGAIQAHPDKTRIALNSAIGPSTSDSRLSDLVDDSAGKDALHDAMLRARAERGSVQALNVTMEGRPQLLALAFVPELNWYVLTAVDLRAAKILDRDWMLPTLLTLVLLLGALLLGFGYLVERLVLSPLRRLQHSARAIAQGRYEVSLPSRGKDEIGDLTRAFGMMADKVRSHTAELESKVRERTSALEAANREMAVAQKKIGDSIDYASLIQQAILPDRQLTQSLGVRHFVLWKPRDVVGGDFYVFHADGANCLLGVVDCAGHGVPGALMTMLARAAIDGAIAECGPRDPAAILARTDQTLRSMLADAQLPRALATNLDAGLVYVDREAKALRFAGAKISLYASDGEQVREFKGGRRGLFDRREPELDNIALDLSQGWTFYLSTDGFLDQSGGDHGFGFGNTRFTQMLKECARMPLAEQSEAFAQRLTHYQGENPQRDDITILAFRFD</sequence>
<keyword evidence="3" id="KW-1133">Transmembrane helix</keyword>
<accession>A0A1C3K4F2</accession>
<protein>
    <submittedName>
        <fullName evidence="5">Serine phosphatase RsbU, regulator of sigma subunit</fullName>
    </submittedName>
</protein>
<dbReference type="InterPro" id="IPR052016">
    <property type="entry name" value="Bact_Sigma-Reg"/>
</dbReference>
<dbReference type="InterPro" id="IPR001932">
    <property type="entry name" value="PPM-type_phosphatase-like_dom"/>
</dbReference>
<dbReference type="EMBL" id="FLRC01000032">
    <property type="protein sequence ID" value="SBT26308.1"/>
    <property type="molecule type" value="Genomic_DNA"/>
</dbReference>
<dbReference type="Gene3D" id="3.60.40.10">
    <property type="entry name" value="PPM-type phosphatase domain"/>
    <property type="match status" value="1"/>
</dbReference>
<evidence type="ECO:0000313" key="6">
    <source>
        <dbReference type="EMBL" id="SOE47109.1"/>
    </source>
</evidence>
<dbReference type="EMBL" id="LT907988">
    <property type="protein sequence ID" value="SOE47109.1"/>
    <property type="molecule type" value="Genomic_DNA"/>
</dbReference>
<dbReference type="SMART" id="SM00331">
    <property type="entry name" value="PP2C_SIG"/>
    <property type="match status" value="1"/>
</dbReference>
<dbReference type="AlphaFoldDB" id="A0A1C3K4F2"/>
<dbReference type="SMART" id="SM00304">
    <property type="entry name" value="HAMP"/>
    <property type="match status" value="1"/>
</dbReference>
<proteinExistence type="predicted"/>
<keyword evidence="2" id="KW-0175">Coiled coil</keyword>
<dbReference type="GO" id="GO:0016020">
    <property type="term" value="C:membrane"/>
    <property type="evidence" value="ECO:0007669"/>
    <property type="project" value="InterPro"/>
</dbReference>
<dbReference type="PANTHER" id="PTHR43156">
    <property type="entry name" value="STAGE II SPORULATION PROTEIN E-RELATED"/>
    <property type="match status" value="1"/>
</dbReference>
<dbReference type="SUPFAM" id="SSF158472">
    <property type="entry name" value="HAMP domain-like"/>
    <property type="match status" value="1"/>
</dbReference>
<gene>
    <name evidence="5" type="ORF">ODI_00811</name>
    <name evidence="6" type="ORF">ODI_R0648</name>
</gene>
<dbReference type="PANTHER" id="PTHR43156:SF9">
    <property type="entry name" value="HAMP DOMAIN-CONTAINING PROTEIN"/>
    <property type="match status" value="1"/>
</dbReference>
<evidence type="ECO:0000259" key="4">
    <source>
        <dbReference type="PROSITE" id="PS50885"/>
    </source>
</evidence>
<dbReference type="STRING" id="1851544.ODI_00811"/>
<feature type="transmembrane region" description="Helical" evidence="3">
    <location>
        <begin position="311"/>
        <end position="334"/>
    </location>
</feature>
<dbReference type="Proteomes" id="UP000078558">
    <property type="component" value="Chromosome I"/>
</dbReference>
<feature type="domain" description="HAMP" evidence="4">
    <location>
        <begin position="336"/>
        <end position="388"/>
    </location>
</feature>
<dbReference type="RefSeq" id="WP_098020824.1">
    <property type="nucleotide sequence ID" value="NZ_LT907988.1"/>
</dbReference>
<evidence type="ECO:0000256" key="1">
    <source>
        <dbReference type="ARBA" id="ARBA00022801"/>
    </source>
</evidence>
<keyword evidence="3" id="KW-0812">Transmembrane</keyword>
<evidence type="ECO:0000313" key="5">
    <source>
        <dbReference type="EMBL" id="SBT26308.1"/>
    </source>
</evidence>
<dbReference type="NCBIfam" id="NF038263">
    <property type="entry name" value="prot_phos_SiaA"/>
    <property type="match status" value="1"/>
</dbReference>
<dbReference type="Pfam" id="PF00672">
    <property type="entry name" value="HAMP"/>
    <property type="match status" value="1"/>
</dbReference>
<reference evidence="5 7" key="1">
    <citation type="submission" date="2016-06" db="EMBL/GenBank/DDBJ databases">
        <authorList>
            <person name="Kjaerup R.B."/>
            <person name="Dalgaard T.S."/>
            <person name="Juul-Madsen H.R."/>
        </authorList>
    </citation>
    <scope>NUCLEOTIDE SEQUENCE [LARGE SCALE GENOMIC DNA]</scope>
    <source>
        <strain evidence="5">Orrdi1</strain>
    </source>
</reference>
<dbReference type="Gene3D" id="6.10.340.10">
    <property type="match status" value="1"/>
</dbReference>
<dbReference type="Gene3D" id="3.30.450.20">
    <property type="entry name" value="PAS domain"/>
    <property type="match status" value="1"/>
</dbReference>
<dbReference type="KEGG" id="odi:ODI_R0648"/>
<evidence type="ECO:0000256" key="3">
    <source>
        <dbReference type="SAM" id="Phobius"/>
    </source>
</evidence>
<keyword evidence="3" id="KW-0472">Membrane</keyword>
<dbReference type="InterPro" id="IPR003660">
    <property type="entry name" value="HAMP_dom"/>
</dbReference>
<dbReference type="PROSITE" id="PS50885">
    <property type="entry name" value="HAMP"/>
    <property type="match status" value="1"/>
</dbReference>